<comment type="caution">
    <text evidence="6">The sequence shown here is derived from an EMBL/GenBank/DDBJ whole genome shotgun (WGS) entry which is preliminary data.</text>
</comment>
<evidence type="ECO:0000256" key="4">
    <source>
        <dbReference type="RuleBase" id="RU003513"/>
    </source>
</evidence>
<evidence type="ECO:0000256" key="3">
    <source>
        <dbReference type="ARBA" id="ARBA00038858"/>
    </source>
</evidence>
<accession>A0ABT0IYS4</accession>
<feature type="domain" description="UDP-N-acetylglucosamine 2-epimerase" evidence="5">
    <location>
        <begin position="28"/>
        <end position="386"/>
    </location>
</feature>
<sequence length="459" mass="49218">MPLPVSPEILVVLGTRPEAIKLFPLIQRLQDHPRLRPVVVTTGQHKELVDYVLETAGCEIAGDLGVGRPGLTLNQLSSSVIAGLDDFVSARYGPPPERISGRVREDHYPAGCIVHGDTSSAAAAAVAAFHLRIPVIHVEAGLRTGTTLSPFPEELNRQLVARIASFHAAPTRANVQNLVREGVDIGRTFVTGNTGIDALRWAAAREVPYGRPELAWLEDDATSPVVTVTAHRRENWGEGIANIARATRRLADAHPDVRFVVPVHPNPRVAQTVRDELDDVPAVTLTAPMEYHTFARLLARSTLVITDSGGIQEEAPALGVPVLVARTTTERTEGVEAGVLELVGTDADTIVASAGRVLTDPAARAAFSRQPNPYGDGHAAERIVAAAEHLVFNSPVPQTSGPGFVRAQVLEWAGFHRTDAVEGPSYVREPAAVDHVPADLEDVVIKPKSTVDPYDEVSE</sequence>
<dbReference type="CDD" id="cd03786">
    <property type="entry name" value="GTB_UDP-GlcNAc_2-Epimerase"/>
    <property type="match status" value="1"/>
</dbReference>
<evidence type="ECO:0000313" key="6">
    <source>
        <dbReference type="EMBL" id="MCK9792401.1"/>
    </source>
</evidence>
<comment type="similarity">
    <text evidence="2 4">Belongs to the UDP-N-acetylglucosamine 2-epimerase family.</text>
</comment>
<dbReference type="EMBL" id="JALQCY010000001">
    <property type="protein sequence ID" value="MCK9792401.1"/>
    <property type="molecule type" value="Genomic_DNA"/>
</dbReference>
<dbReference type="PANTHER" id="PTHR43174">
    <property type="entry name" value="UDP-N-ACETYLGLUCOSAMINE 2-EPIMERASE"/>
    <property type="match status" value="1"/>
</dbReference>
<evidence type="ECO:0000256" key="2">
    <source>
        <dbReference type="ARBA" id="ARBA00038209"/>
    </source>
</evidence>
<dbReference type="PANTHER" id="PTHR43174:SF2">
    <property type="entry name" value="UDP-N-ACETYLGLUCOSAMINE 2-EPIMERASE"/>
    <property type="match status" value="1"/>
</dbReference>
<evidence type="ECO:0000256" key="1">
    <source>
        <dbReference type="ARBA" id="ARBA00023235"/>
    </source>
</evidence>
<keyword evidence="1 4" id="KW-0413">Isomerase</keyword>
<reference evidence="6 7" key="1">
    <citation type="submission" date="2022-02" db="EMBL/GenBank/DDBJ databases">
        <title>The car tank lid bacteriome: a reservoir of bacteria with potential in bioremediation of fuel.</title>
        <authorList>
            <person name="Vidal-Verdu A."/>
            <person name="Gomez-Martinez D."/>
            <person name="Latorre-Perez A."/>
            <person name="Pereto J."/>
            <person name="Porcar M."/>
        </authorList>
    </citation>
    <scope>NUCLEOTIDE SEQUENCE [LARGE SCALE GENOMIC DNA]</scope>
    <source>
        <strain evidence="6 7">4D.3</strain>
    </source>
</reference>
<dbReference type="Gene3D" id="3.40.50.2000">
    <property type="entry name" value="Glycogen Phosphorylase B"/>
    <property type="match status" value="2"/>
</dbReference>
<dbReference type="RefSeq" id="WP_416342274.1">
    <property type="nucleotide sequence ID" value="NZ_JALQCY010000001.1"/>
</dbReference>
<dbReference type="InterPro" id="IPR003331">
    <property type="entry name" value="UDP_GlcNAc_Epimerase_2_dom"/>
</dbReference>
<gene>
    <name evidence="6" type="primary">wecB</name>
    <name evidence="6" type="ORF">M1843_01405</name>
</gene>
<proteinExistence type="inferred from homology"/>
<dbReference type="Proteomes" id="UP001651050">
    <property type="component" value="Unassembled WGS sequence"/>
</dbReference>
<dbReference type="SUPFAM" id="SSF53756">
    <property type="entry name" value="UDP-Glycosyltransferase/glycogen phosphorylase"/>
    <property type="match status" value="1"/>
</dbReference>
<protein>
    <recommendedName>
        <fullName evidence="3">UDP-N-acetylglucosamine 2-epimerase (non-hydrolyzing)</fullName>
        <ecNumber evidence="3">5.1.3.14</ecNumber>
    </recommendedName>
</protein>
<dbReference type="Pfam" id="PF02350">
    <property type="entry name" value="Epimerase_2"/>
    <property type="match status" value="1"/>
</dbReference>
<evidence type="ECO:0000313" key="7">
    <source>
        <dbReference type="Proteomes" id="UP001651050"/>
    </source>
</evidence>
<dbReference type="InterPro" id="IPR029767">
    <property type="entry name" value="WecB-like"/>
</dbReference>
<name>A0ABT0IYS4_9MICO</name>
<organism evidence="6 7">
    <name type="scientific">Isoptericola peretonis</name>
    <dbReference type="NCBI Taxonomy" id="2918523"/>
    <lineage>
        <taxon>Bacteria</taxon>
        <taxon>Bacillati</taxon>
        <taxon>Actinomycetota</taxon>
        <taxon>Actinomycetes</taxon>
        <taxon>Micrococcales</taxon>
        <taxon>Promicromonosporaceae</taxon>
        <taxon>Isoptericola</taxon>
    </lineage>
</organism>
<evidence type="ECO:0000259" key="5">
    <source>
        <dbReference type="Pfam" id="PF02350"/>
    </source>
</evidence>
<dbReference type="EC" id="5.1.3.14" evidence="3"/>
<keyword evidence="7" id="KW-1185">Reference proteome</keyword>
<dbReference type="GO" id="GO:0008761">
    <property type="term" value="F:UDP-N-acetylglucosamine 2-epimerase activity"/>
    <property type="evidence" value="ECO:0007669"/>
    <property type="project" value="UniProtKB-EC"/>
</dbReference>
<dbReference type="NCBIfam" id="TIGR00236">
    <property type="entry name" value="wecB"/>
    <property type="match status" value="1"/>
</dbReference>